<dbReference type="Pfam" id="PF13778">
    <property type="entry name" value="DUF4174"/>
    <property type="match status" value="1"/>
</dbReference>
<accession>A0A1W6MJU2</accession>
<organism evidence="3 4">
    <name type="scientific">Nonlabens spongiae</name>
    <dbReference type="NCBI Taxonomy" id="331648"/>
    <lineage>
        <taxon>Bacteria</taxon>
        <taxon>Pseudomonadati</taxon>
        <taxon>Bacteroidota</taxon>
        <taxon>Flavobacteriia</taxon>
        <taxon>Flavobacteriales</taxon>
        <taxon>Flavobacteriaceae</taxon>
        <taxon>Nonlabens</taxon>
    </lineage>
</organism>
<dbReference type="EMBL" id="CP019344">
    <property type="protein sequence ID" value="ARN77875.1"/>
    <property type="molecule type" value="Genomic_DNA"/>
</dbReference>
<name>A0A1W6MJU2_9FLAO</name>
<keyword evidence="1" id="KW-0732">Signal</keyword>
<reference evidence="3 4" key="1">
    <citation type="submission" date="2016-11" db="EMBL/GenBank/DDBJ databases">
        <title>Trade-off between light-utilization and light-protection in marine flavobacteria.</title>
        <authorList>
            <person name="Kumagai Y."/>
        </authorList>
    </citation>
    <scope>NUCLEOTIDE SEQUENCE [LARGE SCALE GENOMIC DNA]</scope>
    <source>
        <strain evidence="3 4">JCM 13191</strain>
    </source>
</reference>
<evidence type="ECO:0000313" key="3">
    <source>
        <dbReference type="EMBL" id="ARN77875.1"/>
    </source>
</evidence>
<gene>
    <name evidence="3" type="ORF">BST97_07595</name>
</gene>
<keyword evidence="4" id="KW-1185">Reference proteome</keyword>
<dbReference type="AlphaFoldDB" id="A0A1W6MJU2"/>
<feature type="domain" description="DUF4174" evidence="2">
    <location>
        <begin position="13"/>
        <end position="104"/>
    </location>
</feature>
<dbReference type="STRING" id="331648.BST97_07595"/>
<proteinExistence type="predicted"/>
<dbReference type="InterPro" id="IPR025232">
    <property type="entry name" value="DUF4174"/>
</dbReference>
<protein>
    <recommendedName>
        <fullName evidence="2">DUF4174 domain-containing protein</fullName>
    </recommendedName>
</protein>
<evidence type="ECO:0000313" key="4">
    <source>
        <dbReference type="Proteomes" id="UP000193431"/>
    </source>
</evidence>
<evidence type="ECO:0000256" key="1">
    <source>
        <dbReference type="ARBA" id="ARBA00022729"/>
    </source>
</evidence>
<dbReference type="Proteomes" id="UP000193431">
    <property type="component" value="Chromosome"/>
</dbReference>
<sequence>MALQNTQAQNFSLDAYRWENRLILIVSGNPEGDEILEQLKLFQNQRDALLDRKLLILKIDPKGSTLYNPSLNPVQNTINKNLYEEFGLDSKPFQILLIGLDGGV</sequence>
<evidence type="ECO:0000259" key="2">
    <source>
        <dbReference type="Pfam" id="PF13778"/>
    </source>
</evidence>